<evidence type="ECO:0000256" key="3">
    <source>
        <dbReference type="ARBA" id="ARBA00009361"/>
    </source>
</evidence>
<keyword evidence="9" id="KW-1185">Reference proteome</keyword>
<evidence type="ECO:0000256" key="1">
    <source>
        <dbReference type="ARBA" id="ARBA00002329"/>
    </source>
</evidence>
<keyword evidence="5" id="KW-0547">Nucleotide-binding</keyword>
<evidence type="ECO:0000313" key="9">
    <source>
        <dbReference type="Proteomes" id="UP001472677"/>
    </source>
</evidence>
<evidence type="ECO:0000313" key="8">
    <source>
        <dbReference type="EMBL" id="KAK8584435.1"/>
    </source>
</evidence>
<reference evidence="8 9" key="1">
    <citation type="journal article" date="2024" name="G3 (Bethesda)">
        <title>Genome assembly of Hibiscus sabdariffa L. provides insights into metabolisms of medicinal natural products.</title>
        <authorList>
            <person name="Kim T."/>
        </authorList>
    </citation>
    <scope>NUCLEOTIDE SEQUENCE [LARGE SCALE GENOMIC DNA]</scope>
    <source>
        <strain evidence="8">TK-2024</strain>
        <tissue evidence="8">Old leaves</tissue>
    </source>
</reference>
<gene>
    <name evidence="8" type="ORF">V6N12_068679</name>
</gene>
<keyword evidence="4" id="KW-0934">Plastid</keyword>
<dbReference type="PANTHER" id="PTHR33078:SF100">
    <property type="entry name" value="PROTEIN YCF2"/>
    <property type="match status" value="1"/>
</dbReference>
<sequence>MDQLSPLGHLLKNKKEESHESGPCLSPSVADHPLGPATDHRLERRIFLAHYQTITYSQTSCGANSFHFPSHGKPFSLRLALSPSRGYRRMESPGPVPYQELLERLAQGCFKEIDYNHVSHDKNRNADALATVREG</sequence>
<keyword evidence="6" id="KW-0067">ATP-binding</keyword>
<protein>
    <submittedName>
        <fullName evidence="8">Uncharacterized protein</fullName>
    </submittedName>
</protein>
<proteinExistence type="inferred from homology"/>
<comment type="caution">
    <text evidence="8">The sequence shown here is derived from an EMBL/GenBank/DDBJ whole genome shotgun (WGS) entry which is preliminary data.</text>
</comment>
<dbReference type="PANTHER" id="PTHR33078">
    <property type="entry name" value="PROTEIN YCF2-RELATED"/>
    <property type="match status" value="1"/>
</dbReference>
<dbReference type="Proteomes" id="UP001472677">
    <property type="component" value="Unassembled WGS sequence"/>
</dbReference>
<feature type="region of interest" description="Disordered" evidence="7">
    <location>
        <begin position="1"/>
        <end position="37"/>
    </location>
</feature>
<evidence type="ECO:0000256" key="7">
    <source>
        <dbReference type="SAM" id="MobiDB-lite"/>
    </source>
</evidence>
<evidence type="ECO:0000256" key="4">
    <source>
        <dbReference type="ARBA" id="ARBA00022640"/>
    </source>
</evidence>
<comment type="function">
    <text evidence="1">Probable ATPase of unknown function. Its presence in a non-photosynthetic plant (Epifagus virginiana) and experiments in tobacco indicate that it has an essential function which is probably not related to photosynthesis.</text>
</comment>
<evidence type="ECO:0000256" key="2">
    <source>
        <dbReference type="ARBA" id="ARBA00004474"/>
    </source>
</evidence>
<organism evidence="8 9">
    <name type="scientific">Hibiscus sabdariffa</name>
    <name type="common">roselle</name>
    <dbReference type="NCBI Taxonomy" id="183260"/>
    <lineage>
        <taxon>Eukaryota</taxon>
        <taxon>Viridiplantae</taxon>
        <taxon>Streptophyta</taxon>
        <taxon>Embryophyta</taxon>
        <taxon>Tracheophyta</taxon>
        <taxon>Spermatophyta</taxon>
        <taxon>Magnoliopsida</taxon>
        <taxon>eudicotyledons</taxon>
        <taxon>Gunneridae</taxon>
        <taxon>Pentapetalae</taxon>
        <taxon>rosids</taxon>
        <taxon>malvids</taxon>
        <taxon>Malvales</taxon>
        <taxon>Malvaceae</taxon>
        <taxon>Malvoideae</taxon>
        <taxon>Hibiscus</taxon>
    </lineage>
</organism>
<evidence type="ECO:0000256" key="5">
    <source>
        <dbReference type="ARBA" id="ARBA00022741"/>
    </source>
</evidence>
<dbReference type="EMBL" id="JBBPBM010000005">
    <property type="protein sequence ID" value="KAK8584435.1"/>
    <property type="molecule type" value="Genomic_DNA"/>
</dbReference>
<name>A0ABR2FR55_9ROSI</name>
<comment type="subcellular location">
    <subcellularLocation>
        <location evidence="2">Plastid</location>
    </subcellularLocation>
</comment>
<comment type="similarity">
    <text evidence="3">Belongs to the Ycf2 family.</text>
</comment>
<evidence type="ECO:0000256" key="6">
    <source>
        <dbReference type="ARBA" id="ARBA00022840"/>
    </source>
</evidence>
<accession>A0ABR2FR55</accession>